<comment type="caution">
    <text evidence="1">The sequence shown here is derived from an EMBL/GenBank/DDBJ whole genome shotgun (WGS) entry which is preliminary data.</text>
</comment>
<dbReference type="EMBL" id="JAVREV010000007">
    <property type="protein sequence ID" value="MDT0443912.1"/>
    <property type="molecule type" value="Genomic_DNA"/>
</dbReference>
<evidence type="ECO:0000313" key="2">
    <source>
        <dbReference type="Proteomes" id="UP001183615"/>
    </source>
</evidence>
<organism evidence="1 2">
    <name type="scientific">Streptomyces johnsoniae</name>
    <dbReference type="NCBI Taxonomy" id="3075532"/>
    <lineage>
        <taxon>Bacteria</taxon>
        <taxon>Bacillati</taxon>
        <taxon>Actinomycetota</taxon>
        <taxon>Actinomycetes</taxon>
        <taxon>Kitasatosporales</taxon>
        <taxon>Streptomycetaceae</taxon>
        <taxon>Streptomyces</taxon>
    </lineage>
</organism>
<name>A0ABU2S4K3_9ACTN</name>
<reference evidence="2" key="1">
    <citation type="submission" date="2023-07" db="EMBL/GenBank/DDBJ databases">
        <title>30 novel species of actinomycetes from the DSMZ collection.</title>
        <authorList>
            <person name="Nouioui I."/>
        </authorList>
    </citation>
    <scope>NUCLEOTIDE SEQUENCE [LARGE SCALE GENOMIC DNA]</scope>
    <source>
        <strain evidence="2">DSM 41886</strain>
    </source>
</reference>
<protein>
    <submittedName>
        <fullName evidence="1">Uncharacterized protein</fullName>
    </submittedName>
</protein>
<dbReference type="Proteomes" id="UP001183615">
    <property type="component" value="Unassembled WGS sequence"/>
</dbReference>
<proteinExistence type="predicted"/>
<keyword evidence="2" id="KW-1185">Reference proteome</keyword>
<dbReference type="RefSeq" id="WP_311618214.1">
    <property type="nucleotide sequence ID" value="NZ_JAVREV010000007.1"/>
</dbReference>
<sequence length="40" mass="4171">MADAMGVRDAKRRGQGPELWVRAEVGRVFLVGGVSGTLGA</sequence>
<accession>A0ABU2S4K3</accession>
<evidence type="ECO:0000313" key="1">
    <source>
        <dbReference type="EMBL" id="MDT0443912.1"/>
    </source>
</evidence>
<gene>
    <name evidence="1" type="ORF">RM779_15120</name>
</gene>